<name>A0AAX2AL36_9BACT</name>
<reference evidence="2 3" key="1">
    <citation type="submission" date="2017-09" db="EMBL/GenBank/DDBJ databases">
        <title>Genomics of the genus Arcobacter.</title>
        <authorList>
            <person name="Perez-Cataluna A."/>
            <person name="Figueras M.J."/>
            <person name="Salas-Masso N."/>
        </authorList>
    </citation>
    <scope>NUCLEOTIDE SEQUENCE [LARGE SCALE GENOMIC DNA]</scope>
    <source>
        <strain evidence="2 3">CECT 7386</strain>
    </source>
</reference>
<comment type="caution">
    <text evidence="2">The sequence shown here is derived from an EMBL/GenBank/DDBJ whole genome shotgun (WGS) entry which is preliminary data.</text>
</comment>
<proteinExistence type="predicted"/>
<keyword evidence="1" id="KW-0472">Membrane</keyword>
<dbReference type="AlphaFoldDB" id="A0AAX2AL36"/>
<dbReference type="RefSeq" id="WP_114842655.1">
    <property type="nucleotide sequence ID" value="NZ_CP031219.1"/>
</dbReference>
<organism evidence="2 3">
    <name type="scientific">Malaciobacter mytili LMG 24559</name>
    <dbReference type="NCBI Taxonomy" id="1032238"/>
    <lineage>
        <taxon>Bacteria</taxon>
        <taxon>Pseudomonadati</taxon>
        <taxon>Campylobacterota</taxon>
        <taxon>Epsilonproteobacteria</taxon>
        <taxon>Campylobacterales</taxon>
        <taxon>Arcobacteraceae</taxon>
        <taxon>Malaciobacter</taxon>
    </lineage>
</organism>
<keyword evidence="3" id="KW-1185">Reference proteome</keyword>
<gene>
    <name evidence="2" type="ORF">CP985_03600</name>
</gene>
<dbReference type="Proteomes" id="UP000290092">
    <property type="component" value="Unassembled WGS sequence"/>
</dbReference>
<evidence type="ECO:0000313" key="3">
    <source>
        <dbReference type="Proteomes" id="UP000290092"/>
    </source>
</evidence>
<sequence length="128" mass="15165">MDTILILFFIFIAIELFESNWQKAETLYGLLSNNLMVFNKSLFLYFLLNTGFIYSIFLTVYLHNYNFLMLSIVGIKFFDIAFKLSLMQKLNQGAYFEEIMPNIKITPMLRYFNAVAYPITFLFASDYF</sequence>
<protein>
    <submittedName>
        <fullName evidence="2">Uncharacterized protein</fullName>
    </submittedName>
</protein>
<evidence type="ECO:0000313" key="2">
    <source>
        <dbReference type="EMBL" id="RXK16396.1"/>
    </source>
</evidence>
<keyword evidence="1" id="KW-0812">Transmembrane</keyword>
<dbReference type="EMBL" id="NXID01000009">
    <property type="protein sequence ID" value="RXK16396.1"/>
    <property type="molecule type" value="Genomic_DNA"/>
</dbReference>
<feature type="transmembrane region" description="Helical" evidence="1">
    <location>
        <begin position="43"/>
        <end position="62"/>
    </location>
</feature>
<accession>A0AAX2AL36</accession>
<evidence type="ECO:0000256" key="1">
    <source>
        <dbReference type="SAM" id="Phobius"/>
    </source>
</evidence>
<dbReference type="KEGG" id="amyt:AMYT_2285"/>
<keyword evidence="1" id="KW-1133">Transmembrane helix</keyword>